<evidence type="ECO:0000313" key="1">
    <source>
        <dbReference type="EMBL" id="MDY4376793.1"/>
    </source>
</evidence>
<dbReference type="AlphaFoldDB" id="A0AAW9H8G0"/>
<dbReference type="Pfam" id="PF08902">
    <property type="entry name" value="DUF1848"/>
    <property type="match status" value="1"/>
</dbReference>
<proteinExistence type="predicted"/>
<name>A0AAW9H8G0_9GAMM</name>
<reference evidence="1" key="1">
    <citation type="submission" date="2023-11" db="EMBL/GenBank/DDBJ databases">
        <title>Comparative genomics revealed phylogeny of phytopathogenic Pectobacterium aroidearum based on whole-genome sequencing and function of putative horizontal acquire islands in P. aroidearum PccS1.</title>
        <authorList>
            <person name="Fan J."/>
            <person name="Yang L."/>
        </authorList>
    </citation>
    <scope>NUCLEOTIDE SEQUENCE</scope>
    <source>
        <strain evidence="1">NJAU140</strain>
    </source>
</reference>
<gene>
    <name evidence="1" type="ORF">SOV92_02865</name>
</gene>
<dbReference type="Proteomes" id="UP001269968">
    <property type="component" value="Unassembled WGS sequence"/>
</dbReference>
<comment type="caution">
    <text evidence="1">The sequence shown here is derived from an EMBL/GenBank/DDBJ whole genome shotgun (WGS) entry which is preliminary data.</text>
</comment>
<protein>
    <submittedName>
        <fullName evidence="1">DUF1848 domain-containing protein</fullName>
    </submittedName>
</protein>
<evidence type="ECO:0000313" key="2">
    <source>
        <dbReference type="Proteomes" id="UP001269968"/>
    </source>
</evidence>
<sequence length="315" mass="36410">MIISASRRTDIPAFYTPWFMNRIREGFLLTRNPFNANQIKRISLSPNEVDLFVFWTRNPHMLMRHLPELNQRGYQYYFQYTITGYPKTLENNVPNPNRTIRTFTDLSKFIGSDKIIWRYDPILLCNLVDINEHKRLFHKIAHLLAGKTQRVVISFADLYAKTDKNLKEINELSYVDITRQPDVLLELTHYMYQVASSVGMEIESCAEEVNLSQAGIQHGKCIDDRLIKQVFGIQLDSQKDSGQREACGCIKSIDIGSYNTCLHGCSYCYATYNQLTVQKNKQKHDSSSPFLIGGIEGVDRHLLIPEKQMIQGNLF</sequence>
<dbReference type="EMBL" id="JAXHOZ010000008">
    <property type="protein sequence ID" value="MDY4376793.1"/>
    <property type="molecule type" value="Genomic_DNA"/>
</dbReference>
<accession>A0AAW9H8G0</accession>
<dbReference type="RefSeq" id="WP_039465913.1">
    <property type="nucleotide sequence ID" value="NZ_CP195137.1"/>
</dbReference>
<organism evidence="1 2">
    <name type="scientific">Pectobacterium brasiliense</name>
    <dbReference type="NCBI Taxonomy" id="180957"/>
    <lineage>
        <taxon>Bacteria</taxon>
        <taxon>Pseudomonadati</taxon>
        <taxon>Pseudomonadota</taxon>
        <taxon>Gammaproteobacteria</taxon>
        <taxon>Enterobacterales</taxon>
        <taxon>Pectobacteriaceae</taxon>
        <taxon>Pectobacterium</taxon>
    </lineage>
</organism>
<dbReference type="InterPro" id="IPR014998">
    <property type="entry name" value="DUF1848"/>
</dbReference>